<evidence type="ECO:0000313" key="9">
    <source>
        <dbReference type="Proteomes" id="UP000193642"/>
    </source>
</evidence>
<evidence type="ECO:0000259" key="7">
    <source>
        <dbReference type="PROSITE" id="PS51285"/>
    </source>
</evidence>
<dbReference type="SUPFAM" id="SSF56112">
    <property type="entry name" value="Protein kinase-like (PK-like)"/>
    <property type="match status" value="1"/>
</dbReference>
<evidence type="ECO:0000259" key="6">
    <source>
        <dbReference type="PROSITE" id="PS50011"/>
    </source>
</evidence>
<feature type="domain" description="AGC-kinase C-terminal" evidence="7">
    <location>
        <begin position="108"/>
        <end position="148"/>
    </location>
</feature>
<dbReference type="AlphaFoldDB" id="A0A1Y2CF17"/>
<evidence type="ECO:0000256" key="4">
    <source>
        <dbReference type="ARBA" id="ARBA00022777"/>
    </source>
</evidence>
<dbReference type="InterPro" id="IPR000961">
    <property type="entry name" value="AGC-kinase_C"/>
</dbReference>
<dbReference type="GO" id="GO:0005524">
    <property type="term" value="F:ATP binding"/>
    <property type="evidence" value="ECO:0007669"/>
    <property type="project" value="UniProtKB-KW"/>
</dbReference>
<evidence type="ECO:0000313" key="8">
    <source>
        <dbReference type="EMBL" id="ORY45619.1"/>
    </source>
</evidence>
<organism evidence="8 9">
    <name type="scientific">Rhizoclosmatium globosum</name>
    <dbReference type="NCBI Taxonomy" id="329046"/>
    <lineage>
        <taxon>Eukaryota</taxon>
        <taxon>Fungi</taxon>
        <taxon>Fungi incertae sedis</taxon>
        <taxon>Chytridiomycota</taxon>
        <taxon>Chytridiomycota incertae sedis</taxon>
        <taxon>Chytridiomycetes</taxon>
        <taxon>Chytridiales</taxon>
        <taxon>Chytriomycetaceae</taxon>
        <taxon>Rhizoclosmatium</taxon>
    </lineage>
</organism>
<keyword evidence="4 8" id="KW-0418">Kinase</keyword>
<keyword evidence="5" id="KW-0067">ATP-binding</keyword>
<keyword evidence="9" id="KW-1185">Reference proteome</keyword>
<accession>A0A1Y2CF17</accession>
<evidence type="ECO:0000256" key="3">
    <source>
        <dbReference type="ARBA" id="ARBA00022741"/>
    </source>
</evidence>
<dbReference type="PANTHER" id="PTHR24351">
    <property type="entry name" value="RIBOSOMAL PROTEIN S6 KINASE"/>
    <property type="match status" value="1"/>
</dbReference>
<reference evidence="8 9" key="1">
    <citation type="submission" date="2016-07" db="EMBL/GenBank/DDBJ databases">
        <title>Pervasive Adenine N6-methylation of Active Genes in Fungi.</title>
        <authorList>
            <consortium name="DOE Joint Genome Institute"/>
            <person name="Mondo S.J."/>
            <person name="Dannebaum R.O."/>
            <person name="Kuo R.C."/>
            <person name="Labutti K."/>
            <person name="Haridas S."/>
            <person name="Kuo A."/>
            <person name="Salamov A."/>
            <person name="Ahrendt S.R."/>
            <person name="Lipzen A."/>
            <person name="Sullivan W."/>
            <person name="Andreopoulos W.B."/>
            <person name="Clum A."/>
            <person name="Lindquist E."/>
            <person name="Daum C."/>
            <person name="Ramamoorthy G.K."/>
            <person name="Gryganskyi A."/>
            <person name="Culley D."/>
            <person name="Magnuson J.K."/>
            <person name="James T.Y."/>
            <person name="O'Malley M.A."/>
            <person name="Stajich J.E."/>
            <person name="Spatafora J.W."/>
            <person name="Visel A."/>
            <person name="Grigoriev I.V."/>
        </authorList>
    </citation>
    <scope>NUCLEOTIDE SEQUENCE [LARGE SCALE GENOMIC DNA]</scope>
    <source>
        <strain evidence="8 9">JEL800</strain>
    </source>
</reference>
<dbReference type="Gene3D" id="1.10.510.10">
    <property type="entry name" value="Transferase(Phosphotransferase) domain 1"/>
    <property type="match status" value="1"/>
</dbReference>
<evidence type="ECO:0000256" key="5">
    <source>
        <dbReference type="ARBA" id="ARBA00022840"/>
    </source>
</evidence>
<comment type="caution">
    <text evidence="8">The sequence shown here is derived from an EMBL/GenBank/DDBJ whole genome shotgun (WGS) entry which is preliminary data.</text>
</comment>
<dbReference type="InterPro" id="IPR000719">
    <property type="entry name" value="Prot_kinase_dom"/>
</dbReference>
<gene>
    <name evidence="8" type="ORF">BCR33DRAFT_813846</name>
</gene>
<protein>
    <submittedName>
        <fullName evidence="8">Kinase-like protein</fullName>
    </submittedName>
</protein>
<keyword evidence="1" id="KW-0723">Serine/threonine-protein kinase</keyword>
<dbReference type="Pfam" id="PF00069">
    <property type="entry name" value="Pkinase"/>
    <property type="match status" value="1"/>
</dbReference>
<keyword evidence="2" id="KW-0808">Transferase</keyword>
<name>A0A1Y2CF17_9FUNG</name>
<feature type="domain" description="Protein kinase" evidence="6">
    <location>
        <begin position="1"/>
        <end position="107"/>
    </location>
</feature>
<dbReference type="Gene3D" id="3.30.200.20">
    <property type="entry name" value="Phosphorylase Kinase, domain 1"/>
    <property type="match status" value="1"/>
</dbReference>
<dbReference type="EMBL" id="MCGO01000019">
    <property type="protein sequence ID" value="ORY45619.1"/>
    <property type="molecule type" value="Genomic_DNA"/>
</dbReference>
<dbReference type="OrthoDB" id="63267at2759"/>
<dbReference type="PROSITE" id="PS50011">
    <property type="entry name" value="PROTEIN_KINASE_DOM"/>
    <property type="match status" value="1"/>
</dbReference>
<dbReference type="GO" id="GO:0004674">
    <property type="term" value="F:protein serine/threonine kinase activity"/>
    <property type="evidence" value="ECO:0007669"/>
    <property type="project" value="UniProtKB-KW"/>
</dbReference>
<dbReference type="Proteomes" id="UP000193642">
    <property type="component" value="Unassembled WGS sequence"/>
</dbReference>
<dbReference type="STRING" id="329046.A0A1Y2CF17"/>
<proteinExistence type="predicted"/>
<evidence type="ECO:0000256" key="1">
    <source>
        <dbReference type="ARBA" id="ARBA00022527"/>
    </source>
</evidence>
<sequence>MEPTTDAGMVVGPLEYLAPEVIYGQGSSYASDWWSFGIILYEMMCGHHPFYSEDRSQMETNILSATLKLPKHLSVHAKAIITGLLAREPAQRLGINGGEEILRHAFFSKIDPVKLANREVEPPYKPEIADEKEAQLYDDVKEVSESED</sequence>
<evidence type="ECO:0000256" key="2">
    <source>
        <dbReference type="ARBA" id="ARBA00022679"/>
    </source>
</evidence>
<keyword evidence="3" id="KW-0547">Nucleotide-binding</keyword>
<dbReference type="PROSITE" id="PS51285">
    <property type="entry name" value="AGC_KINASE_CTER"/>
    <property type="match status" value="1"/>
</dbReference>
<dbReference type="InterPro" id="IPR011009">
    <property type="entry name" value="Kinase-like_dom_sf"/>
</dbReference>